<dbReference type="Pfam" id="PF13460">
    <property type="entry name" value="NAD_binding_10"/>
    <property type="match status" value="1"/>
</dbReference>
<gene>
    <name evidence="5" type="ORF">K491DRAFT_758628</name>
</gene>
<proteinExistence type="inferred from homology"/>
<dbReference type="SUPFAM" id="SSF51735">
    <property type="entry name" value="NAD(P)-binding Rossmann-fold domains"/>
    <property type="match status" value="1"/>
</dbReference>
<keyword evidence="3" id="KW-0560">Oxidoreductase</keyword>
<reference evidence="5" key="1">
    <citation type="journal article" date="2020" name="Stud. Mycol.">
        <title>101 Dothideomycetes genomes: a test case for predicting lifestyles and emergence of pathogens.</title>
        <authorList>
            <person name="Haridas S."/>
            <person name="Albert R."/>
            <person name="Binder M."/>
            <person name="Bloem J."/>
            <person name="Labutti K."/>
            <person name="Salamov A."/>
            <person name="Andreopoulos B."/>
            <person name="Baker S."/>
            <person name="Barry K."/>
            <person name="Bills G."/>
            <person name="Bluhm B."/>
            <person name="Cannon C."/>
            <person name="Castanera R."/>
            <person name="Culley D."/>
            <person name="Daum C."/>
            <person name="Ezra D."/>
            <person name="Gonzalez J."/>
            <person name="Henrissat B."/>
            <person name="Kuo A."/>
            <person name="Liang C."/>
            <person name="Lipzen A."/>
            <person name="Lutzoni F."/>
            <person name="Magnuson J."/>
            <person name="Mondo S."/>
            <person name="Nolan M."/>
            <person name="Ohm R."/>
            <person name="Pangilinan J."/>
            <person name="Park H.-J."/>
            <person name="Ramirez L."/>
            <person name="Alfaro M."/>
            <person name="Sun H."/>
            <person name="Tritt A."/>
            <person name="Yoshinaga Y."/>
            <person name="Zwiers L.-H."/>
            <person name="Turgeon B."/>
            <person name="Goodwin S."/>
            <person name="Spatafora J."/>
            <person name="Crous P."/>
            <person name="Grigoriev I."/>
        </authorList>
    </citation>
    <scope>NUCLEOTIDE SEQUENCE</scope>
    <source>
        <strain evidence="5">CBS 122681</strain>
    </source>
</reference>
<evidence type="ECO:0000256" key="2">
    <source>
        <dbReference type="ARBA" id="ARBA00022857"/>
    </source>
</evidence>
<sequence>MSAAPLKNIIIAGVGSIGAPILAALLAEPSFTVTILTRETSRAQFPANIPVREVSDTFTVEELTAAFKGQDAVVVAISTTPVAKDDLAFKLIDAAVAAGVRRFVPSEFAANNLDPLARKLVPVYDAKGRMLEYLIRKAGESEGRLTWTSFSCGSWLDWALNPSKSGNFLGIDIKARRAAIWDSGRSTFSTTTSRTTGEAVARALSPAHFQSTANRQIFLSDFVSSPRDIVEALEKEIGEKFAIEQKESRSEVERLRERFEGGDFNATYPLIALSFVADVDVELNFAAKYGEDAMWNDKLGVKKVTLEEVVKEAVELSRQS</sequence>
<dbReference type="Gene3D" id="3.90.25.10">
    <property type="entry name" value="UDP-galactose 4-epimerase, domain 1"/>
    <property type="match status" value="1"/>
</dbReference>
<dbReference type="Gene3D" id="3.40.50.720">
    <property type="entry name" value="NAD(P)-binding Rossmann-like Domain"/>
    <property type="match status" value="1"/>
</dbReference>
<keyword evidence="2" id="KW-0521">NADP</keyword>
<dbReference type="PANTHER" id="PTHR47706:SF10">
    <property type="entry name" value="NMRA-LIKE DOMAIN-CONTAINING PROTEIN"/>
    <property type="match status" value="1"/>
</dbReference>
<dbReference type="PANTHER" id="PTHR47706">
    <property type="entry name" value="NMRA-LIKE FAMILY PROTEIN"/>
    <property type="match status" value="1"/>
</dbReference>
<protein>
    <submittedName>
        <fullName evidence="5">NAD(P)-binding protein</fullName>
    </submittedName>
</protein>
<feature type="domain" description="NAD(P)-binding" evidence="4">
    <location>
        <begin position="15"/>
        <end position="152"/>
    </location>
</feature>
<dbReference type="InterPro" id="IPR016040">
    <property type="entry name" value="NAD(P)-bd_dom"/>
</dbReference>
<dbReference type="InterPro" id="IPR036291">
    <property type="entry name" value="NAD(P)-bd_dom_sf"/>
</dbReference>
<organism evidence="5 6">
    <name type="scientific">Lophiostoma macrostomum CBS 122681</name>
    <dbReference type="NCBI Taxonomy" id="1314788"/>
    <lineage>
        <taxon>Eukaryota</taxon>
        <taxon>Fungi</taxon>
        <taxon>Dikarya</taxon>
        <taxon>Ascomycota</taxon>
        <taxon>Pezizomycotina</taxon>
        <taxon>Dothideomycetes</taxon>
        <taxon>Pleosporomycetidae</taxon>
        <taxon>Pleosporales</taxon>
        <taxon>Lophiostomataceae</taxon>
        <taxon>Lophiostoma</taxon>
    </lineage>
</organism>
<accession>A0A6A6T6D9</accession>
<dbReference type="OrthoDB" id="9974981at2759"/>
<evidence type="ECO:0000256" key="1">
    <source>
        <dbReference type="ARBA" id="ARBA00005725"/>
    </source>
</evidence>
<evidence type="ECO:0000259" key="4">
    <source>
        <dbReference type="Pfam" id="PF13460"/>
    </source>
</evidence>
<name>A0A6A6T6D9_9PLEO</name>
<dbReference type="EMBL" id="MU004357">
    <property type="protein sequence ID" value="KAF2654867.1"/>
    <property type="molecule type" value="Genomic_DNA"/>
</dbReference>
<evidence type="ECO:0000313" key="6">
    <source>
        <dbReference type="Proteomes" id="UP000799324"/>
    </source>
</evidence>
<keyword evidence="6" id="KW-1185">Reference proteome</keyword>
<evidence type="ECO:0000256" key="3">
    <source>
        <dbReference type="ARBA" id="ARBA00023002"/>
    </source>
</evidence>
<dbReference type="InterPro" id="IPR051609">
    <property type="entry name" value="NmrA/Isoflavone_reductase-like"/>
</dbReference>
<evidence type="ECO:0000313" key="5">
    <source>
        <dbReference type="EMBL" id="KAF2654867.1"/>
    </source>
</evidence>
<dbReference type="Proteomes" id="UP000799324">
    <property type="component" value="Unassembled WGS sequence"/>
</dbReference>
<dbReference type="AlphaFoldDB" id="A0A6A6T6D9"/>
<dbReference type="CDD" id="cd05259">
    <property type="entry name" value="PCBER_SDR_a"/>
    <property type="match status" value="1"/>
</dbReference>
<dbReference type="GO" id="GO:0016491">
    <property type="term" value="F:oxidoreductase activity"/>
    <property type="evidence" value="ECO:0007669"/>
    <property type="project" value="UniProtKB-KW"/>
</dbReference>
<dbReference type="InterPro" id="IPR045312">
    <property type="entry name" value="PCBER-like"/>
</dbReference>
<comment type="similarity">
    <text evidence="1">Belongs to the NmrA-type oxidoreductase family. Isoflavone reductase subfamily.</text>
</comment>